<sequence>MPLRHYLRGELNMRIDFRKIGMGLGPLLFAIINFVPDLTGLDASPRAVLAVTTWVATWWITEALPIPATSLLPIFLLPLAGGTDQATATMAYGNPIVFMYMGGFTIALGIEKWNLHKRIAMTIIALLGTSSSRITMGVGLATAFLSMWISNAATALMMLPIALALIKEIKDNAFLKEDSFQKFAKGLLLTVAYSASIGGLATIVGSVPNATFVAVASNMLGQEITFADWFTFGIIVTVILLVALYIYITKIKFKVTDEGNISSEFAREQLKELGPMSTEEKFVLTIFSLTGLLWIFGGFLPFELSDTTISMLGATILFVIPNTKGGRLLDWFDMKGLSWGLLLLFGGGLSLAAAFESSGLTVWFGDILSNLDRFNYLLILIILTATVLFMTEIMSNTAVSNMLMPISVGLAAGIGVEPYGIMAVVALASSCAFMLPISTPPNAAVFGANILDIEDMMKAGFWMNMVGIIVIVFAVYVLQPIFLSY</sequence>
<evidence type="ECO:0000256" key="3">
    <source>
        <dbReference type="ARBA" id="ARBA00020150"/>
    </source>
</evidence>
<comment type="similarity">
    <text evidence="2">Belongs to the SLC13A/DASS transporter (TC 2.A.47) family. NADC subfamily.</text>
</comment>
<organism evidence="9 10">
    <name type="scientific">Alkalibacterium thalassium</name>
    <dbReference type="NCBI Taxonomy" id="426701"/>
    <lineage>
        <taxon>Bacteria</taxon>
        <taxon>Bacillati</taxon>
        <taxon>Bacillota</taxon>
        <taxon>Bacilli</taxon>
        <taxon>Lactobacillales</taxon>
        <taxon>Carnobacteriaceae</taxon>
        <taxon>Alkalibacterium</taxon>
    </lineage>
</organism>
<dbReference type="PANTHER" id="PTHR10283">
    <property type="entry name" value="SOLUTE CARRIER FAMILY 13 MEMBER"/>
    <property type="match status" value="1"/>
</dbReference>
<feature type="transmembrane region" description="Helical" evidence="8">
    <location>
        <begin position="337"/>
        <end position="355"/>
    </location>
</feature>
<keyword evidence="6 8" id="KW-0472">Membrane</keyword>
<dbReference type="PANTHER" id="PTHR10283:SF82">
    <property type="entry name" value="SOLUTE CARRIER FAMILY 13 MEMBER 2"/>
    <property type="match status" value="1"/>
</dbReference>
<dbReference type="NCBIfam" id="TIGR00785">
    <property type="entry name" value="dass"/>
    <property type="match status" value="1"/>
</dbReference>
<proteinExistence type="inferred from homology"/>
<accession>A0A1G8ZRY8</accession>
<dbReference type="GO" id="GO:0005886">
    <property type="term" value="C:plasma membrane"/>
    <property type="evidence" value="ECO:0007669"/>
    <property type="project" value="TreeGrafter"/>
</dbReference>
<keyword evidence="4 8" id="KW-0812">Transmembrane</keyword>
<keyword evidence="10" id="KW-1185">Reference proteome</keyword>
<comment type="subcellular location">
    <subcellularLocation>
        <location evidence="1">Membrane</location>
        <topology evidence="1">Multi-pass membrane protein</topology>
    </subcellularLocation>
</comment>
<evidence type="ECO:0000256" key="5">
    <source>
        <dbReference type="ARBA" id="ARBA00022989"/>
    </source>
</evidence>
<feature type="transmembrane region" description="Helical" evidence="8">
    <location>
        <begin position="375"/>
        <end position="399"/>
    </location>
</feature>
<evidence type="ECO:0000256" key="6">
    <source>
        <dbReference type="ARBA" id="ARBA00023136"/>
    </source>
</evidence>
<feature type="transmembrane region" description="Helical" evidence="8">
    <location>
        <begin position="459"/>
        <end position="478"/>
    </location>
</feature>
<evidence type="ECO:0000256" key="2">
    <source>
        <dbReference type="ARBA" id="ARBA00006772"/>
    </source>
</evidence>
<reference evidence="10" key="1">
    <citation type="submission" date="2016-10" db="EMBL/GenBank/DDBJ databases">
        <authorList>
            <person name="Varghese N."/>
            <person name="Submissions S."/>
        </authorList>
    </citation>
    <scope>NUCLEOTIDE SEQUENCE [LARGE SCALE GENOMIC DNA]</scope>
    <source>
        <strain evidence="10">DSM 19181</strain>
    </source>
</reference>
<dbReference type="Proteomes" id="UP000199433">
    <property type="component" value="Unassembled WGS sequence"/>
</dbReference>
<dbReference type="STRING" id="426701.SAMN04488098_10169"/>
<dbReference type="InterPro" id="IPR001898">
    <property type="entry name" value="SLC13A/DASS"/>
</dbReference>
<evidence type="ECO:0000256" key="4">
    <source>
        <dbReference type="ARBA" id="ARBA00022692"/>
    </source>
</evidence>
<feature type="transmembrane region" description="Helical" evidence="8">
    <location>
        <begin position="145"/>
        <end position="166"/>
    </location>
</feature>
<feature type="transmembrane region" description="Helical" evidence="8">
    <location>
        <begin position="56"/>
        <end position="79"/>
    </location>
</feature>
<gene>
    <name evidence="9" type="ORF">SAMN04488098_10169</name>
</gene>
<dbReference type="GO" id="GO:0008514">
    <property type="term" value="F:organic anion transmembrane transporter activity"/>
    <property type="evidence" value="ECO:0007669"/>
    <property type="project" value="UniProtKB-ARBA"/>
</dbReference>
<evidence type="ECO:0000256" key="8">
    <source>
        <dbReference type="SAM" id="Phobius"/>
    </source>
</evidence>
<keyword evidence="5 8" id="KW-1133">Transmembrane helix</keyword>
<dbReference type="CDD" id="cd01115">
    <property type="entry name" value="SLC13_permease"/>
    <property type="match status" value="1"/>
</dbReference>
<dbReference type="AlphaFoldDB" id="A0A1G8ZRY8"/>
<evidence type="ECO:0000313" key="9">
    <source>
        <dbReference type="EMBL" id="SDK17818.1"/>
    </source>
</evidence>
<dbReference type="GO" id="GO:1905039">
    <property type="term" value="P:carboxylic acid transmembrane transport"/>
    <property type="evidence" value="ECO:0007669"/>
    <property type="project" value="UniProtKB-ARBA"/>
</dbReference>
<feature type="transmembrane region" description="Helical" evidence="8">
    <location>
        <begin position="91"/>
        <end position="110"/>
    </location>
</feature>
<dbReference type="EMBL" id="FNFK01000016">
    <property type="protein sequence ID" value="SDK17818.1"/>
    <property type="molecule type" value="Genomic_DNA"/>
</dbReference>
<name>A0A1G8ZRY8_9LACT</name>
<feature type="transmembrane region" description="Helical" evidence="8">
    <location>
        <begin position="20"/>
        <end position="36"/>
    </location>
</feature>
<protein>
    <recommendedName>
        <fullName evidence="3">Sodium-dependent dicarboxylate transporter SdcS</fullName>
    </recommendedName>
    <alternativeName>
        <fullName evidence="7">Na(+)/dicarboxylate symporter</fullName>
    </alternativeName>
</protein>
<dbReference type="Pfam" id="PF00939">
    <property type="entry name" value="Na_sulph_symp"/>
    <property type="match status" value="1"/>
</dbReference>
<feature type="transmembrane region" description="Helical" evidence="8">
    <location>
        <begin position="282"/>
        <end position="302"/>
    </location>
</feature>
<evidence type="ECO:0000313" key="10">
    <source>
        <dbReference type="Proteomes" id="UP000199433"/>
    </source>
</evidence>
<feature type="transmembrane region" description="Helical" evidence="8">
    <location>
        <begin position="227"/>
        <end position="248"/>
    </location>
</feature>
<evidence type="ECO:0000256" key="1">
    <source>
        <dbReference type="ARBA" id="ARBA00004141"/>
    </source>
</evidence>
<feature type="transmembrane region" description="Helical" evidence="8">
    <location>
        <begin position="187"/>
        <end position="207"/>
    </location>
</feature>
<evidence type="ECO:0000256" key="7">
    <source>
        <dbReference type="ARBA" id="ARBA00031174"/>
    </source>
</evidence>